<evidence type="ECO:0000313" key="3">
    <source>
        <dbReference type="Proteomes" id="UP001492380"/>
    </source>
</evidence>
<gene>
    <name evidence="2" type="ORF">HDK90DRAFT_193335</name>
</gene>
<dbReference type="EMBL" id="JBBWRZ010000003">
    <property type="protein sequence ID" value="KAK8240737.1"/>
    <property type="molecule type" value="Genomic_DNA"/>
</dbReference>
<keyword evidence="3" id="KW-1185">Reference proteome</keyword>
<comment type="caution">
    <text evidence="2">The sequence shown here is derived from an EMBL/GenBank/DDBJ whole genome shotgun (WGS) entry which is preliminary data.</text>
</comment>
<proteinExistence type="predicted"/>
<organism evidence="2 3">
    <name type="scientific">Phyllosticta capitalensis</name>
    <dbReference type="NCBI Taxonomy" id="121624"/>
    <lineage>
        <taxon>Eukaryota</taxon>
        <taxon>Fungi</taxon>
        <taxon>Dikarya</taxon>
        <taxon>Ascomycota</taxon>
        <taxon>Pezizomycotina</taxon>
        <taxon>Dothideomycetes</taxon>
        <taxon>Dothideomycetes incertae sedis</taxon>
        <taxon>Botryosphaeriales</taxon>
        <taxon>Phyllostictaceae</taxon>
        <taxon>Phyllosticta</taxon>
    </lineage>
</organism>
<name>A0ABR1YY66_9PEZI</name>
<dbReference type="Proteomes" id="UP001492380">
    <property type="component" value="Unassembled WGS sequence"/>
</dbReference>
<reference evidence="2 3" key="1">
    <citation type="submission" date="2024-04" db="EMBL/GenBank/DDBJ databases">
        <title>Phyllosticta paracitricarpa is synonymous to the EU quarantine fungus P. citricarpa based on phylogenomic analyses.</title>
        <authorList>
            <consortium name="Lawrence Berkeley National Laboratory"/>
            <person name="Van Ingen-Buijs V.A."/>
            <person name="Van Westerhoven A.C."/>
            <person name="Haridas S."/>
            <person name="Skiadas P."/>
            <person name="Martin F."/>
            <person name="Groenewald J.Z."/>
            <person name="Crous P.W."/>
            <person name="Seidl M.F."/>
        </authorList>
    </citation>
    <scope>NUCLEOTIDE SEQUENCE [LARGE SCALE GENOMIC DNA]</scope>
    <source>
        <strain evidence="2 3">CBS 123374</strain>
    </source>
</reference>
<evidence type="ECO:0000256" key="1">
    <source>
        <dbReference type="SAM" id="MobiDB-lite"/>
    </source>
</evidence>
<accession>A0ABR1YY66</accession>
<evidence type="ECO:0000313" key="2">
    <source>
        <dbReference type="EMBL" id="KAK8240737.1"/>
    </source>
</evidence>
<feature type="region of interest" description="Disordered" evidence="1">
    <location>
        <begin position="131"/>
        <end position="153"/>
    </location>
</feature>
<protein>
    <submittedName>
        <fullName evidence="2">Uncharacterized protein</fullName>
    </submittedName>
</protein>
<sequence length="153" mass="16879">MWRSGVPNQDRAPRCFLSQAFEKNRNLFFCALVSAVGNASFSAWVRARRLCYKPFVLPSVATVGISESSCAHNQFSKVTDLTVWGFAPRPVSLFRCLEAFVDKAKNDMTVSRHGSCVRKEGSGVLNRHATNWSAQTDGSGGSDFRVRNPGLMS</sequence>